<dbReference type="SMR" id="A4I480"/>
<feature type="compositionally biased region" description="Basic residues" evidence="1">
    <location>
        <begin position="325"/>
        <end position="341"/>
    </location>
</feature>
<reference evidence="2 3" key="2">
    <citation type="journal article" date="2011" name="Genome Res.">
        <title>Chromosome and gene copy number variation allow major structural change between species and strains of Leishmania.</title>
        <authorList>
            <person name="Rogers M.B."/>
            <person name="Hilley J.D."/>
            <person name="Dickens N.J."/>
            <person name="Wilkes J."/>
            <person name="Bates P.A."/>
            <person name="Depledge D.P."/>
            <person name="Harris D."/>
            <person name="Her Y."/>
            <person name="Herzyk P."/>
            <person name="Imamura H."/>
            <person name="Otto T.D."/>
            <person name="Sanders M."/>
            <person name="Seeger K."/>
            <person name="Dujardin J.C."/>
            <person name="Berriman M."/>
            <person name="Smith D.F."/>
            <person name="Hertz-Fowler C."/>
            <person name="Mottram J.C."/>
        </authorList>
    </citation>
    <scope>NUCLEOTIDE SEQUENCE [LARGE SCALE GENOMIC DNA]</scope>
    <source>
        <strain evidence="2 3">JPCM5</strain>
    </source>
</reference>
<feature type="compositionally biased region" description="Basic residues" evidence="1">
    <location>
        <begin position="373"/>
        <end position="389"/>
    </location>
</feature>
<sequence length="434" mass="46760">MTTWRGSASHARLHIDARQTSVLSVHATLSRWRLARKCRSDAPACSCCNKVLRHSRRGGRRRSPTDGGGAGRFPVIFAGDLASHARASSAFILCSPTWCTSDTPPHFLSLASSPSPLSSPVALAKSTTGQDPSNETASQLAVYLTFLAPPSLPFVSPVRLTGLLQPFLPRPPLTQLHASPQRKRRMPFWKNYIYTKPEVDDDDLPQAEYRLFDDEGRMRDDNVAAMAATAWRRSSTSSKASANAKKSPPLSQKKHASLLKSVGAKLTTPLKEADLKDSSHSPSKAASRSPHASKLAARSPAKSPARANSPEPQPMTSASSTPRKTSPKKAPPKKISPKKSSSKQSSPKKAASRSPARARSPSPTKPKPAAKTSARRRRSRSRSNSRRKAATAPSKTPSPKWTLAALKEFAKDNSIQLKGVKTKADILSAINGSP</sequence>
<protein>
    <submittedName>
        <fullName evidence="2">Uncharacterized protein</fullName>
    </submittedName>
</protein>
<organism evidence="2 3">
    <name type="scientific">Leishmania infantum</name>
    <dbReference type="NCBI Taxonomy" id="5671"/>
    <lineage>
        <taxon>Eukaryota</taxon>
        <taxon>Discoba</taxon>
        <taxon>Euglenozoa</taxon>
        <taxon>Kinetoplastea</taxon>
        <taxon>Metakinetoplastina</taxon>
        <taxon>Trypanosomatida</taxon>
        <taxon>Trypanosomatidae</taxon>
        <taxon>Leishmaniinae</taxon>
        <taxon>Leishmania</taxon>
    </lineage>
</organism>
<dbReference type="EMBL" id="FR796461">
    <property type="protein sequence ID" value="CAM69588.1"/>
    <property type="molecule type" value="Genomic_DNA"/>
</dbReference>
<feature type="region of interest" description="Disordered" evidence="1">
    <location>
        <begin position="270"/>
        <end position="401"/>
    </location>
</feature>
<feature type="region of interest" description="Disordered" evidence="1">
    <location>
        <begin position="229"/>
        <end position="256"/>
    </location>
</feature>
<evidence type="ECO:0000313" key="3">
    <source>
        <dbReference type="Proteomes" id="UP000008153"/>
    </source>
</evidence>
<feature type="compositionally biased region" description="Low complexity" evidence="1">
    <location>
        <begin position="342"/>
        <end position="372"/>
    </location>
</feature>
<evidence type="ECO:0000313" key="2">
    <source>
        <dbReference type="EMBL" id="CAM69588.1"/>
    </source>
</evidence>
<dbReference type="InParanoid" id="A4I480"/>
<dbReference type="STRING" id="5671.A4I480"/>
<dbReference type="GeneID" id="5070581"/>
<dbReference type="RefSeq" id="XP_001466549.1">
    <property type="nucleotide sequence ID" value="XM_001466512.1"/>
</dbReference>
<keyword evidence="3" id="KW-1185">Reference proteome</keyword>
<dbReference type="AlphaFoldDB" id="A4I480"/>
<proteinExistence type="predicted"/>
<feature type="compositionally biased region" description="Low complexity" evidence="1">
    <location>
        <begin position="229"/>
        <end position="247"/>
    </location>
</feature>
<dbReference type="eggNOG" id="ENOG502S4RB">
    <property type="taxonomic scope" value="Eukaryota"/>
</dbReference>
<feature type="compositionally biased region" description="Low complexity" evidence="1">
    <location>
        <begin position="280"/>
        <end position="307"/>
    </location>
</feature>
<accession>A4I480</accession>
<evidence type="ECO:0000256" key="1">
    <source>
        <dbReference type="SAM" id="MobiDB-lite"/>
    </source>
</evidence>
<gene>
    <name evidence="2" type="ORF">LINJ_29_0280</name>
</gene>
<dbReference type="Proteomes" id="UP000008153">
    <property type="component" value="Chromosome 29"/>
</dbReference>
<dbReference type="OMA" id="YCPASHR"/>
<dbReference type="VEuPathDB" id="TriTrypDB:LINF_290007700"/>
<dbReference type="KEGG" id="lif:LINJ_29_0280"/>
<name>A4I480_LEIIN</name>
<reference evidence="2 3" key="1">
    <citation type="journal article" date="2007" name="Nat. Genet.">
        <title>Comparative genomic analysis of three Leishmania species that cause diverse human disease.</title>
        <authorList>
            <person name="Peacock C.S."/>
            <person name="Seeger K."/>
            <person name="Harris D."/>
            <person name="Murphy L."/>
            <person name="Ruiz J.C."/>
            <person name="Quail M.A."/>
            <person name="Peters N."/>
            <person name="Adlem E."/>
            <person name="Tivey A."/>
            <person name="Aslett M."/>
            <person name="Kerhornou A."/>
            <person name="Ivens A."/>
            <person name="Fraser A."/>
            <person name="Rajandream M.A."/>
            <person name="Carver T."/>
            <person name="Norbertczak H."/>
            <person name="Chillingworth T."/>
            <person name="Hance Z."/>
            <person name="Jagels K."/>
            <person name="Moule S."/>
            <person name="Ormond D."/>
            <person name="Rutter S."/>
            <person name="Squares R."/>
            <person name="Whitehead S."/>
            <person name="Rabbinowitsch E."/>
            <person name="Arrowsmith C."/>
            <person name="White B."/>
            <person name="Thurston S."/>
            <person name="Bringaud F."/>
            <person name="Baldauf S.L."/>
            <person name="Faulconbridge A."/>
            <person name="Jeffares D."/>
            <person name="Depledge D.P."/>
            <person name="Oyola S.O."/>
            <person name="Hilley J.D."/>
            <person name="Brito L.O."/>
            <person name="Tosi L.R."/>
            <person name="Barrell B."/>
            <person name="Cruz A.K."/>
            <person name="Mottram J.C."/>
            <person name="Smith D.F."/>
            <person name="Berriman M."/>
        </authorList>
    </citation>
    <scope>NUCLEOTIDE SEQUENCE [LARGE SCALE GENOMIC DNA]</scope>
    <source>
        <strain evidence="2 3">JPCM5</strain>
    </source>
</reference>